<evidence type="ECO:0000313" key="2">
    <source>
        <dbReference type="EMBL" id="GMH22182.1"/>
    </source>
</evidence>
<sequence length="140" mass="14212">MFSMARVPPSIPTSQMSTTPSSFCVELSTPPHQPPPPSSSSAISSLSTPSIPSSLVHSTLDFDPLAPTLSGPCSHCGDISGLVPSERQSGQCSPHFLDVSGIMAKIPCLAVSVQVYGVGQADVVDSGLPGGSLICAFSGN</sequence>
<name>A0AAD3XY85_NEPGR</name>
<proteinExistence type="predicted"/>
<feature type="compositionally biased region" description="Low complexity" evidence="1">
    <location>
        <begin position="39"/>
        <end position="51"/>
    </location>
</feature>
<evidence type="ECO:0000256" key="1">
    <source>
        <dbReference type="SAM" id="MobiDB-lite"/>
    </source>
</evidence>
<evidence type="ECO:0000313" key="3">
    <source>
        <dbReference type="Proteomes" id="UP001279734"/>
    </source>
</evidence>
<accession>A0AAD3XY85</accession>
<feature type="compositionally biased region" description="Polar residues" evidence="1">
    <location>
        <begin position="12"/>
        <end position="22"/>
    </location>
</feature>
<dbReference type="AlphaFoldDB" id="A0AAD3XY85"/>
<keyword evidence="3" id="KW-1185">Reference proteome</keyword>
<gene>
    <name evidence="2" type="ORF">Nepgr_024025</name>
</gene>
<dbReference type="Proteomes" id="UP001279734">
    <property type="component" value="Unassembled WGS sequence"/>
</dbReference>
<feature type="region of interest" description="Disordered" evidence="1">
    <location>
        <begin position="1"/>
        <end position="51"/>
    </location>
</feature>
<reference evidence="2" key="1">
    <citation type="submission" date="2023-05" db="EMBL/GenBank/DDBJ databases">
        <title>Nepenthes gracilis genome sequencing.</title>
        <authorList>
            <person name="Fukushima K."/>
        </authorList>
    </citation>
    <scope>NUCLEOTIDE SEQUENCE</scope>
    <source>
        <strain evidence="2">SING2019-196</strain>
    </source>
</reference>
<protein>
    <submittedName>
        <fullName evidence="2">Uncharacterized protein</fullName>
    </submittedName>
</protein>
<dbReference type="EMBL" id="BSYO01000024">
    <property type="protein sequence ID" value="GMH22182.1"/>
    <property type="molecule type" value="Genomic_DNA"/>
</dbReference>
<comment type="caution">
    <text evidence="2">The sequence shown here is derived from an EMBL/GenBank/DDBJ whole genome shotgun (WGS) entry which is preliminary data.</text>
</comment>
<organism evidence="2 3">
    <name type="scientific">Nepenthes gracilis</name>
    <name type="common">Slender pitcher plant</name>
    <dbReference type="NCBI Taxonomy" id="150966"/>
    <lineage>
        <taxon>Eukaryota</taxon>
        <taxon>Viridiplantae</taxon>
        <taxon>Streptophyta</taxon>
        <taxon>Embryophyta</taxon>
        <taxon>Tracheophyta</taxon>
        <taxon>Spermatophyta</taxon>
        <taxon>Magnoliopsida</taxon>
        <taxon>eudicotyledons</taxon>
        <taxon>Gunneridae</taxon>
        <taxon>Pentapetalae</taxon>
        <taxon>Caryophyllales</taxon>
        <taxon>Nepenthaceae</taxon>
        <taxon>Nepenthes</taxon>
    </lineage>
</organism>